<dbReference type="PROSITE" id="PS00755">
    <property type="entry name" value="SECY_1"/>
    <property type="match status" value="1"/>
</dbReference>
<evidence type="ECO:0000256" key="4">
    <source>
        <dbReference type="ARBA" id="ARBA00022448"/>
    </source>
</evidence>
<reference evidence="14" key="1">
    <citation type="journal article" date="2013" name="Nat. Genet.">
        <title>The Capsella rubella genome and the genomic consequences of rapid mating system evolution.</title>
        <authorList>
            <person name="Slotte T."/>
            <person name="Hazzouri K.M."/>
            <person name="Agren J.A."/>
            <person name="Koenig D."/>
            <person name="Maumus F."/>
            <person name="Guo Y.L."/>
            <person name="Steige K."/>
            <person name="Platts A.E."/>
            <person name="Escobar J.S."/>
            <person name="Newman L.K."/>
            <person name="Wang W."/>
            <person name="Mandakova T."/>
            <person name="Vello E."/>
            <person name="Smith L.M."/>
            <person name="Henz S.R."/>
            <person name="Steffen J."/>
            <person name="Takuno S."/>
            <person name="Brandvain Y."/>
            <person name="Coop G."/>
            <person name="Andolfatto P."/>
            <person name="Hu T.T."/>
            <person name="Blanchette M."/>
            <person name="Clark R.M."/>
            <person name="Quesneville H."/>
            <person name="Nordborg M."/>
            <person name="Gaut B.S."/>
            <person name="Lysak M.A."/>
            <person name="Jenkins J."/>
            <person name="Grimwood J."/>
            <person name="Chapman J."/>
            <person name="Prochnik S."/>
            <person name="Shu S."/>
            <person name="Rokhsar D."/>
            <person name="Schmutz J."/>
            <person name="Weigel D."/>
            <person name="Wright S.I."/>
        </authorList>
    </citation>
    <scope>NUCLEOTIDE SEQUENCE [LARGE SCALE GENOMIC DNA]</scope>
    <source>
        <strain evidence="14">cv. Monte Gargano</strain>
    </source>
</reference>
<dbReference type="Gene3D" id="1.10.3370.10">
    <property type="entry name" value="SecY subunit domain"/>
    <property type="match status" value="1"/>
</dbReference>
<evidence type="ECO:0000313" key="14">
    <source>
        <dbReference type="Proteomes" id="UP000029121"/>
    </source>
</evidence>
<feature type="transmembrane region" description="Helical" evidence="11">
    <location>
        <begin position="347"/>
        <end position="368"/>
    </location>
</feature>
<comment type="subcellular location">
    <subcellularLocation>
        <location evidence="1">Endomembrane system</location>
        <topology evidence="1">Multi-pass membrane protein</topology>
    </subcellularLocation>
    <subcellularLocation>
        <location evidence="2">Plastid</location>
        <location evidence="2">Chloroplast thylakoid membrane</location>
        <topology evidence="2">Multi-pass membrane protein</topology>
    </subcellularLocation>
</comment>
<accession>R0FNJ1</accession>
<feature type="transmembrane region" description="Helical" evidence="11">
    <location>
        <begin position="32"/>
        <end position="54"/>
    </location>
</feature>
<feature type="transmembrane region" description="Helical" evidence="11">
    <location>
        <begin position="237"/>
        <end position="257"/>
    </location>
</feature>
<evidence type="ECO:0000256" key="8">
    <source>
        <dbReference type="ARBA" id="ARBA00023010"/>
    </source>
</evidence>
<dbReference type="PIRSF" id="PIRSF004557">
    <property type="entry name" value="SecY"/>
    <property type="match status" value="1"/>
</dbReference>
<dbReference type="Pfam" id="PF10559">
    <property type="entry name" value="Plug_translocon"/>
    <property type="match status" value="1"/>
</dbReference>
<dbReference type="InterPro" id="IPR023201">
    <property type="entry name" value="SecY_dom_sf"/>
</dbReference>
<dbReference type="SUPFAM" id="SSF103491">
    <property type="entry name" value="Preprotein translocase SecY subunit"/>
    <property type="match status" value="1"/>
</dbReference>
<dbReference type="PANTHER" id="PTHR10906">
    <property type="entry name" value="SECY/SEC61-ALPHA FAMILY MEMBER"/>
    <property type="match status" value="1"/>
</dbReference>
<keyword evidence="9 11" id="KW-0472">Membrane</keyword>
<feature type="transmembrane region" description="Helical" evidence="11">
    <location>
        <begin position="114"/>
        <end position="132"/>
    </location>
</feature>
<dbReference type="GO" id="GO:0009535">
    <property type="term" value="C:chloroplast thylakoid membrane"/>
    <property type="evidence" value="ECO:0007669"/>
    <property type="project" value="UniProtKB-SubCell"/>
</dbReference>
<keyword evidence="8" id="KW-0811">Translocation</keyword>
<evidence type="ECO:0000256" key="6">
    <source>
        <dbReference type="ARBA" id="ARBA00022927"/>
    </source>
</evidence>
<keyword evidence="5 11" id="KW-0812">Transmembrane</keyword>
<evidence type="ECO:0000256" key="7">
    <source>
        <dbReference type="ARBA" id="ARBA00022989"/>
    </source>
</evidence>
<dbReference type="NCBIfam" id="TIGR00967">
    <property type="entry name" value="3a0501s007"/>
    <property type="match status" value="1"/>
</dbReference>
<evidence type="ECO:0000313" key="13">
    <source>
        <dbReference type="EMBL" id="EOA24017.1"/>
    </source>
</evidence>
<feature type="transmembrane region" description="Helical" evidence="11">
    <location>
        <begin position="167"/>
        <end position="188"/>
    </location>
</feature>
<organism evidence="13 14">
    <name type="scientific">Capsella rubella</name>
    <dbReference type="NCBI Taxonomy" id="81985"/>
    <lineage>
        <taxon>Eukaryota</taxon>
        <taxon>Viridiplantae</taxon>
        <taxon>Streptophyta</taxon>
        <taxon>Embryophyta</taxon>
        <taxon>Tracheophyta</taxon>
        <taxon>Spermatophyta</taxon>
        <taxon>Magnoliopsida</taxon>
        <taxon>eudicotyledons</taxon>
        <taxon>Gunneridae</taxon>
        <taxon>Pentapetalae</taxon>
        <taxon>rosids</taxon>
        <taxon>malvids</taxon>
        <taxon>Brassicales</taxon>
        <taxon>Brassicaceae</taxon>
        <taxon>Camelineae</taxon>
        <taxon>Capsella</taxon>
    </lineage>
</organism>
<keyword evidence="6" id="KW-0653">Protein transport</keyword>
<feature type="domain" description="Translocon Sec61/SecY plug" evidence="12">
    <location>
        <begin position="40"/>
        <end position="74"/>
    </location>
</feature>
<dbReference type="eggNOG" id="KOG1373">
    <property type="taxonomic scope" value="Eukaryota"/>
</dbReference>
<dbReference type="Proteomes" id="UP000029121">
    <property type="component" value="Unassembled WGS sequence"/>
</dbReference>
<proteinExistence type="inferred from homology"/>
<keyword evidence="14" id="KW-1185">Reference proteome</keyword>
<dbReference type="STRING" id="81985.R0FNJ1"/>
<evidence type="ECO:0000256" key="11">
    <source>
        <dbReference type="SAM" id="Phobius"/>
    </source>
</evidence>
<dbReference type="GO" id="GO:0012505">
    <property type="term" value="C:endomembrane system"/>
    <property type="evidence" value="ECO:0007669"/>
    <property type="project" value="UniProtKB-SubCell"/>
</dbReference>
<feature type="transmembrane region" description="Helical" evidence="11">
    <location>
        <begin position="74"/>
        <end position="94"/>
    </location>
</feature>
<comment type="similarity">
    <text evidence="3 10">Belongs to the SecY/SEC61-alpha family.</text>
</comment>
<feature type="transmembrane region" description="Helical" evidence="11">
    <location>
        <begin position="277"/>
        <end position="302"/>
    </location>
</feature>
<dbReference type="Pfam" id="PF00344">
    <property type="entry name" value="SecY"/>
    <property type="match status" value="1"/>
</dbReference>
<keyword evidence="7 11" id="KW-1133">Transmembrane helix</keyword>
<keyword evidence="4" id="KW-0813">Transport</keyword>
<evidence type="ECO:0000256" key="9">
    <source>
        <dbReference type="ARBA" id="ARBA00023136"/>
    </source>
</evidence>
<evidence type="ECO:0000256" key="2">
    <source>
        <dbReference type="ARBA" id="ARBA00004454"/>
    </source>
</evidence>
<feature type="transmembrane region" description="Helical" evidence="11">
    <location>
        <begin position="402"/>
        <end position="420"/>
    </location>
</feature>
<evidence type="ECO:0000256" key="5">
    <source>
        <dbReference type="ARBA" id="ARBA00022692"/>
    </source>
</evidence>
<feature type="transmembrane region" description="Helical" evidence="11">
    <location>
        <begin position="138"/>
        <end position="160"/>
    </location>
</feature>
<gene>
    <name evidence="13" type="ORF">CARUB_v10017231mg</name>
</gene>
<dbReference type="InterPro" id="IPR030659">
    <property type="entry name" value="SecY_CS"/>
</dbReference>
<dbReference type="GO" id="GO:0015031">
    <property type="term" value="P:protein transport"/>
    <property type="evidence" value="ECO:0007669"/>
    <property type="project" value="UniProtKB-KW"/>
</dbReference>
<evidence type="ECO:0000259" key="12">
    <source>
        <dbReference type="Pfam" id="PF10559"/>
    </source>
</evidence>
<name>R0FNJ1_9BRAS</name>
<evidence type="ECO:0000256" key="1">
    <source>
        <dbReference type="ARBA" id="ARBA00004127"/>
    </source>
</evidence>
<evidence type="ECO:0000256" key="10">
    <source>
        <dbReference type="RuleBase" id="RU004349"/>
    </source>
</evidence>
<protein>
    <recommendedName>
        <fullName evidence="12">Translocon Sec61/SecY plug domain-containing protein</fullName>
    </recommendedName>
</protein>
<sequence length="453" mass="49455">MGSFFRAVKPFLGFVPEVESGLEKKVPLRTKVIYTLTTLFLFLVCSRLPLYGIHSTTGADPFYWMRAILASSRGTVMELGIGPILTSGLVMQLLTGSKIIQIPEEDRALAQKLLGLLITVGQAMTYVLSGVYGPVAQLGVGNAVLIVLQLVFAGIIVICLDELLQKGYGLGSAISLFITTSFCESVIWKAFSPVIISNTHSRPEFEGALISLFHNLITKSSIRQAFFRQSLPNVTNLLATVLVFLIVVYIQGFRVVLPVKSKDYRRGQQGSGYPIKLFYTSNMPIILQSALVSNFYFISLLLHRNFSGNFLVNLLGQWRDSVPVGGLAYLITAPTSLADMAAHPLHALFYIVFMLSACAFLSATWIQVSGSSARDVAKQLKEQRMVMAGHRDTHLHKELNRYIPTAAAFGGMCIGALTVLADLTGAIGSGTGILLAVTTLYQFLDTLDKEKTI</sequence>
<dbReference type="EMBL" id="KB870809">
    <property type="protein sequence ID" value="EOA24017.1"/>
    <property type="molecule type" value="Genomic_DNA"/>
</dbReference>
<dbReference type="AlphaFoldDB" id="R0FNJ1"/>
<feature type="transmembrane region" description="Helical" evidence="11">
    <location>
        <begin position="426"/>
        <end position="444"/>
    </location>
</feature>
<dbReference type="InterPro" id="IPR019561">
    <property type="entry name" value="Translocon_Sec61/SecY_plug_dom"/>
</dbReference>
<dbReference type="FunFam" id="1.10.3370.10:FF:000009">
    <property type="entry name" value="Pretranslocation protein, alpha subunit, putative"/>
    <property type="match status" value="1"/>
</dbReference>
<dbReference type="InterPro" id="IPR002208">
    <property type="entry name" value="SecY/SEC61-alpha"/>
</dbReference>
<evidence type="ECO:0000256" key="3">
    <source>
        <dbReference type="ARBA" id="ARBA00005751"/>
    </source>
</evidence>